<organism evidence="1 2">
    <name type="scientific">Solanum commersonii</name>
    <name type="common">Commerson's wild potato</name>
    <name type="synonym">Commerson's nightshade</name>
    <dbReference type="NCBI Taxonomy" id="4109"/>
    <lineage>
        <taxon>Eukaryota</taxon>
        <taxon>Viridiplantae</taxon>
        <taxon>Streptophyta</taxon>
        <taxon>Embryophyta</taxon>
        <taxon>Tracheophyta</taxon>
        <taxon>Spermatophyta</taxon>
        <taxon>Magnoliopsida</taxon>
        <taxon>eudicotyledons</taxon>
        <taxon>Gunneridae</taxon>
        <taxon>Pentapetalae</taxon>
        <taxon>asterids</taxon>
        <taxon>lamiids</taxon>
        <taxon>Solanales</taxon>
        <taxon>Solanaceae</taxon>
        <taxon>Solanoideae</taxon>
        <taxon>Solaneae</taxon>
        <taxon>Solanum</taxon>
    </lineage>
</organism>
<evidence type="ECO:0000313" key="1">
    <source>
        <dbReference type="EMBL" id="KAG5580942.1"/>
    </source>
</evidence>
<dbReference type="AlphaFoldDB" id="A0A9J5X141"/>
<sequence length="86" mass="9527">MNFYPNFKHTKDDEEWEIVGPKNNYAVTRTQNFVPSNLSAIIRGKLKSLVKVTGNKASAIVQSFLRLCSLSLLQGSSTLPNNGTQV</sequence>
<dbReference type="Proteomes" id="UP000824120">
    <property type="component" value="Chromosome 10"/>
</dbReference>
<reference evidence="1 2" key="1">
    <citation type="submission" date="2020-09" db="EMBL/GenBank/DDBJ databases">
        <title>De no assembly of potato wild relative species, Solanum commersonii.</title>
        <authorList>
            <person name="Cho K."/>
        </authorList>
    </citation>
    <scope>NUCLEOTIDE SEQUENCE [LARGE SCALE GENOMIC DNA]</scope>
    <source>
        <strain evidence="1">LZ3.2</strain>
        <tissue evidence="1">Leaf</tissue>
    </source>
</reference>
<accession>A0A9J5X141</accession>
<protein>
    <submittedName>
        <fullName evidence="1">Uncharacterized protein</fullName>
    </submittedName>
</protein>
<gene>
    <name evidence="1" type="ORF">H5410_051569</name>
</gene>
<evidence type="ECO:0000313" key="2">
    <source>
        <dbReference type="Proteomes" id="UP000824120"/>
    </source>
</evidence>
<dbReference type="EMBL" id="JACXVP010000010">
    <property type="protein sequence ID" value="KAG5580942.1"/>
    <property type="molecule type" value="Genomic_DNA"/>
</dbReference>
<keyword evidence="2" id="KW-1185">Reference proteome</keyword>
<proteinExistence type="predicted"/>
<name>A0A9J5X141_SOLCO</name>
<dbReference type="OrthoDB" id="1304084at2759"/>
<comment type="caution">
    <text evidence="1">The sequence shown here is derived from an EMBL/GenBank/DDBJ whole genome shotgun (WGS) entry which is preliminary data.</text>
</comment>